<dbReference type="Pfam" id="PF03073">
    <property type="entry name" value="TspO_MBR"/>
    <property type="match status" value="1"/>
</dbReference>
<name>A0A078MB69_9STAP</name>
<dbReference type="PANTHER" id="PTHR33802:SF1">
    <property type="entry name" value="XK-RELATED PROTEIN"/>
    <property type="match status" value="1"/>
</dbReference>
<dbReference type="InterPro" id="IPR004307">
    <property type="entry name" value="TspO_MBR"/>
</dbReference>
<dbReference type="Gene3D" id="1.20.1260.100">
    <property type="entry name" value="TspO/MBR protein"/>
    <property type="match status" value="1"/>
</dbReference>
<evidence type="ECO:0000256" key="6">
    <source>
        <dbReference type="SAM" id="Phobius"/>
    </source>
</evidence>
<comment type="subcellular location">
    <subcellularLocation>
        <location evidence="1">Membrane</location>
        <topology evidence="1">Multi-pass membrane protein</topology>
    </subcellularLocation>
</comment>
<sequence length="245" mass="27986">MSTQRKWAAGYLAAFIVMIVMNYFVGTNVGNVANSNQPIIQPAGFAFSIWGLIYILVFIWIIKQFFQKTWEDSPAYKLKYWPIINFLLNSAWILVFTQQMILASVIIIFALLITLIIMHILITSQNYSWFDRFPYSVYFAWVTVASIVNVFQLTNDNNIDSIIGLDELTWTIIMLAAAGVIGVLTALYFKDWLYPLVIIWPLYAIYSENGSDYMNLNITLLIISIVLAVSAIVVIVIKNKNEKPV</sequence>
<reference evidence="7 8" key="1">
    <citation type="submission" date="2014-07" db="EMBL/GenBank/DDBJ databases">
        <authorList>
            <person name="Urmite Genomes Urmite Genomes"/>
        </authorList>
    </citation>
    <scope>NUCLEOTIDE SEQUENCE [LARGE SCALE GENOMIC DNA]</scope>
    <source>
        <strain evidence="7 8">13MG44_air</strain>
    </source>
</reference>
<gene>
    <name evidence="7" type="ORF">BN1048_01545</name>
</gene>
<accession>A0A078MB69</accession>
<evidence type="ECO:0000256" key="1">
    <source>
        <dbReference type="ARBA" id="ARBA00004141"/>
    </source>
</evidence>
<protein>
    <recommendedName>
        <fullName evidence="9">TspO/MBR family protein</fullName>
    </recommendedName>
</protein>
<feature type="transmembrane region" description="Helical" evidence="6">
    <location>
        <begin position="101"/>
        <end position="123"/>
    </location>
</feature>
<evidence type="ECO:0000256" key="5">
    <source>
        <dbReference type="ARBA" id="ARBA00023136"/>
    </source>
</evidence>
<dbReference type="AlphaFoldDB" id="A0A078MB69"/>
<dbReference type="STRING" id="1461582.BN1048_01545"/>
<dbReference type="Proteomes" id="UP000044136">
    <property type="component" value="Unassembled WGS sequence"/>
</dbReference>
<dbReference type="PANTHER" id="PTHR33802">
    <property type="entry name" value="SI:CH211-161H7.5-RELATED"/>
    <property type="match status" value="1"/>
</dbReference>
<evidence type="ECO:0000313" key="8">
    <source>
        <dbReference type="Proteomes" id="UP000044136"/>
    </source>
</evidence>
<feature type="transmembrane region" description="Helical" evidence="6">
    <location>
        <begin position="135"/>
        <end position="153"/>
    </location>
</feature>
<organism evidence="7 8">
    <name type="scientific">Jeotgalicoccus saudimassiliensis</name>
    <dbReference type="NCBI Taxonomy" id="1461582"/>
    <lineage>
        <taxon>Bacteria</taxon>
        <taxon>Bacillati</taxon>
        <taxon>Bacillota</taxon>
        <taxon>Bacilli</taxon>
        <taxon>Bacillales</taxon>
        <taxon>Staphylococcaceae</taxon>
        <taxon>Jeotgalicoccus</taxon>
    </lineage>
</organism>
<evidence type="ECO:0000256" key="3">
    <source>
        <dbReference type="ARBA" id="ARBA00022692"/>
    </source>
</evidence>
<keyword evidence="8" id="KW-1185">Reference proteome</keyword>
<keyword evidence="3 6" id="KW-0812">Transmembrane</keyword>
<dbReference type="GO" id="GO:0016020">
    <property type="term" value="C:membrane"/>
    <property type="evidence" value="ECO:0007669"/>
    <property type="project" value="UniProtKB-SubCell"/>
</dbReference>
<comment type="similarity">
    <text evidence="2">Belongs to the TspO/BZRP family.</text>
</comment>
<dbReference type="RefSeq" id="WP_035810000.1">
    <property type="nucleotide sequence ID" value="NZ_CCSE01000001.1"/>
</dbReference>
<dbReference type="InterPro" id="IPR038330">
    <property type="entry name" value="TspO/MBR-related_sf"/>
</dbReference>
<feature type="transmembrane region" description="Helical" evidence="6">
    <location>
        <begin position="168"/>
        <end position="187"/>
    </location>
</feature>
<feature type="transmembrane region" description="Helical" evidence="6">
    <location>
        <begin position="213"/>
        <end position="237"/>
    </location>
</feature>
<dbReference type="EMBL" id="CCSE01000001">
    <property type="protein sequence ID" value="CEA01946.1"/>
    <property type="molecule type" value="Genomic_DNA"/>
</dbReference>
<dbReference type="OrthoDB" id="5189031at2"/>
<keyword evidence="4 6" id="KW-1133">Transmembrane helix</keyword>
<keyword evidence="5 6" id="KW-0472">Membrane</keyword>
<dbReference type="HOGENOM" id="CLU_067293_1_0_9"/>
<evidence type="ECO:0008006" key="9">
    <source>
        <dbReference type="Google" id="ProtNLM"/>
    </source>
</evidence>
<feature type="transmembrane region" description="Helical" evidence="6">
    <location>
        <begin position="45"/>
        <end position="66"/>
    </location>
</feature>
<feature type="transmembrane region" description="Helical" evidence="6">
    <location>
        <begin position="7"/>
        <end position="25"/>
    </location>
</feature>
<evidence type="ECO:0000313" key="7">
    <source>
        <dbReference type="EMBL" id="CEA01946.1"/>
    </source>
</evidence>
<evidence type="ECO:0000256" key="2">
    <source>
        <dbReference type="ARBA" id="ARBA00007524"/>
    </source>
</evidence>
<dbReference type="eggNOG" id="COG1030">
    <property type="taxonomic scope" value="Bacteria"/>
</dbReference>
<proteinExistence type="inferred from homology"/>
<evidence type="ECO:0000256" key="4">
    <source>
        <dbReference type="ARBA" id="ARBA00022989"/>
    </source>
</evidence>